<accession>A0A5C3N8Q6</accession>
<sequence>MSRPRSHIRQLLYIALYPPPREPKGKEKVRIDFGSPSKVPPVKQKKSALLPNPAASQAALQCLTSYLATNTPDSLLHALPSYPPPKGRDRTRTNDMMDEDEDSFISREAANIAQCKDCWTILREGFIKRTDGDPSDRSGMKTRKKSILDDDTMYIDSVDTDAPAIIAKDAWPVLEWLIEAFEKDASLTGTSGHREQVSPQPPTESNPLCRSAILSASAVPDTSCKDRDSRAVGSGQTS</sequence>
<dbReference type="AlphaFoldDB" id="A0A5C3N8Q6"/>
<protein>
    <submittedName>
        <fullName evidence="2">Uncharacterized protein</fullName>
    </submittedName>
</protein>
<keyword evidence="3" id="KW-1185">Reference proteome</keyword>
<evidence type="ECO:0000313" key="2">
    <source>
        <dbReference type="EMBL" id="TFK54239.1"/>
    </source>
</evidence>
<feature type="region of interest" description="Disordered" evidence="1">
    <location>
        <begin position="188"/>
        <end position="208"/>
    </location>
</feature>
<dbReference type="OrthoDB" id="2337158at2759"/>
<proteinExistence type="predicted"/>
<feature type="region of interest" description="Disordered" evidence="1">
    <location>
        <begin position="219"/>
        <end position="238"/>
    </location>
</feature>
<gene>
    <name evidence="2" type="ORF">OE88DRAFT_1167099</name>
</gene>
<evidence type="ECO:0000256" key="1">
    <source>
        <dbReference type="SAM" id="MobiDB-lite"/>
    </source>
</evidence>
<dbReference type="Proteomes" id="UP000305948">
    <property type="component" value="Unassembled WGS sequence"/>
</dbReference>
<organism evidence="2 3">
    <name type="scientific">Heliocybe sulcata</name>
    <dbReference type="NCBI Taxonomy" id="5364"/>
    <lineage>
        <taxon>Eukaryota</taxon>
        <taxon>Fungi</taxon>
        <taxon>Dikarya</taxon>
        <taxon>Basidiomycota</taxon>
        <taxon>Agaricomycotina</taxon>
        <taxon>Agaricomycetes</taxon>
        <taxon>Gloeophyllales</taxon>
        <taxon>Gloeophyllaceae</taxon>
        <taxon>Heliocybe</taxon>
    </lineage>
</organism>
<evidence type="ECO:0000313" key="3">
    <source>
        <dbReference type="Proteomes" id="UP000305948"/>
    </source>
</evidence>
<reference evidence="2 3" key="1">
    <citation type="journal article" date="2019" name="Nat. Ecol. Evol.">
        <title>Megaphylogeny resolves global patterns of mushroom evolution.</title>
        <authorList>
            <person name="Varga T."/>
            <person name="Krizsan K."/>
            <person name="Foldi C."/>
            <person name="Dima B."/>
            <person name="Sanchez-Garcia M."/>
            <person name="Sanchez-Ramirez S."/>
            <person name="Szollosi G.J."/>
            <person name="Szarkandi J.G."/>
            <person name="Papp V."/>
            <person name="Albert L."/>
            <person name="Andreopoulos W."/>
            <person name="Angelini C."/>
            <person name="Antonin V."/>
            <person name="Barry K.W."/>
            <person name="Bougher N.L."/>
            <person name="Buchanan P."/>
            <person name="Buyck B."/>
            <person name="Bense V."/>
            <person name="Catcheside P."/>
            <person name="Chovatia M."/>
            <person name="Cooper J."/>
            <person name="Damon W."/>
            <person name="Desjardin D."/>
            <person name="Finy P."/>
            <person name="Geml J."/>
            <person name="Haridas S."/>
            <person name="Hughes K."/>
            <person name="Justo A."/>
            <person name="Karasinski D."/>
            <person name="Kautmanova I."/>
            <person name="Kiss B."/>
            <person name="Kocsube S."/>
            <person name="Kotiranta H."/>
            <person name="LaButti K.M."/>
            <person name="Lechner B.E."/>
            <person name="Liimatainen K."/>
            <person name="Lipzen A."/>
            <person name="Lukacs Z."/>
            <person name="Mihaltcheva S."/>
            <person name="Morgado L.N."/>
            <person name="Niskanen T."/>
            <person name="Noordeloos M.E."/>
            <person name="Ohm R.A."/>
            <person name="Ortiz-Santana B."/>
            <person name="Ovrebo C."/>
            <person name="Racz N."/>
            <person name="Riley R."/>
            <person name="Savchenko A."/>
            <person name="Shiryaev A."/>
            <person name="Soop K."/>
            <person name="Spirin V."/>
            <person name="Szebenyi C."/>
            <person name="Tomsovsky M."/>
            <person name="Tulloss R.E."/>
            <person name="Uehling J."/>
            <person name="Grigoriev I.V."/>
            <person name="Vagvolgyi C."/>
            <person name="Papp T."/>
            <person name="Martin F.M."/>
            <person name="Miettinen O."/>
            <person name="Hibbett D.S."/>
            <person name="Nagy L.G."/>
        </authorList>
    </citation>
    <scope>NUCLEOTIDE SEQUENCE [LARGE SCALE GENOMIC DNA]</scope>
    <source>
        <strain evidence="2 3">OMC1185</strain>
    </source>
</reference>
<dbReference type="EMBL" id="ML213506">
    <property type="protein sequence ID" value="TFK54239.1"/>
    <property type="molecule type" value="Genomic_DNA"/>
</dbReference>
<name>A0A5C3N8Q6_9AGAM</name>